<proteinExistence type="predicted"/>
<dbReference type="OrthoDB" id="20689at2"/>
<evidence type="ECO:0000313" key="2">
    <source>
        <dbReference type="Proteomes" id="UP000001505"/>
    </source>
</evidence>
<dbReference type="EMBL" id="CP001928">
    <property type="protein sequence ID" value="ADI38644.1"/>
    <property type="molecule type" value="Genomic_DNA"/>
</dbReference>
<dbReference type="Proteomes" id="UP000001505">
    <property type="component" value="Chromosome"/>
</dbReference>
<name>D6YWY3_WADCW</name>
<dbReference type="AlphaFoldDB" id="D6YWY3"/>
<accession>D6YWY3</accession>
<evidence type="ECO:0000313" key="1">
    <source>
        <dbReference type="EMBL" id="ADI38644.1"/>
    </source>
</evidence>
<gene>
    <name evidence="1" type="ordered locus">wcw_1292</name>
</gene>
<dbReference type="KEGG" id="wch:wcw_1292"/>
<organism evidence="1 2">
    <name type="scientific">Waddlia chondrophila (strain ATCC VR-1470 / WSU 86-1044)</name>
    <dbReference type="NCBI Taxonomy" id="716544"/>
    <lineage>
        <taxon>Bacteria</taxon>
        <taxon>Pseudomonadati</taxon>
        <taxon>Chlamydiota</taxon>
        <taxon>Chlamydiia</taxon>
        <taxon>Parachlamydiales</taxon>
        <taxon>Waddliaceae</taxon>
        <taxon>Waddlia</taxon>
    </lineage>
</organism>
<protein>
    <submittedName>
        <fullName evidence="1">Uncharacterized protein</fullName>
    </submittedName>
</protein>
<keyword evidence="2" id="KW-1185">Reference proteome</keyword>
<reference evidence="1 2" key="1">
    <citation type="journal article" date="2010" name="PLoS ONE">
        <title>The Waddlia genome: a window into chlamydial biology.</title>
        <authorList>
            <person name="Bertelli C."/>
            <person name="Collyn F."/>
            <person name="Croxatto A."/>
            <person name="Ruckert C."/>
            <person name="Polkinghorne A."/>
            <person name="Kebbi-Beghdadi C."/>
            <person name="Goesmann A."/>
            <person name="Vaughan L."/>
            <person name="Greub G."/>
        </authorList>
    </citation>
    <scope>NUCLEOTIDE SEQUENCE [LARGE SCALE GENOMIC DNA]</scope>
    <source>
        <strain evidence="2">ATCC VR-1470 / WSU 86-1044</strain>
    </source>
</reference>
<dbReference type="RefSeq" id="WP_013182355.1">
    <property type="nucleotide sequence ID" value="NC_014225.1"/>
</dbReference>
<sequence>MRTFHFLIVLCISSILHLSAVEEGDERQLLPDISYLVADLKFNDQQGVQICEVQQGRGSRFIGYDFAHEGTGLIVRNLAEALKEYHNRGWFLKNDLCDPLTAGALTAIGWRGFETIEELINDPEFQLVASLNHEKAVSISDFGGILFARHSSLNPFAQFKEKYPNVLIIDEATRSYCGDKLRMTLLFTKAELERFKPSWNLYPKEYSPSLCNQIMEEIASEYVVIKPRRAAKGNGVIICSSSELDETLDYILNGGENLFDDPDPSYRYWAYDQSGSFIVEAYALSNPTPVEHLDNRLFDPTMRVVYLLAHSDDTIHLRFLGSYWKLPEMSLEQTGSLNCLHKSCGKIPYFSVVDPDVDGEVQRQIHDCLHQLYESMLKGEQKLLLENTP</sequence>
<dbReference type="HOGENOM" id="CLU_735570_0_0_0"/>